<organism evidence="3">
    <name type="scientific">Menopon gallinae</name>
    <name type="common">poultry shaft louse</name>
    <dbReference type="NCBI Taxonomy" id="328185"/>
    <lineage>
        <taxon>Eukaryota</taxon>
        <taxon>Metazoa</taxon>
        <taxon>Ecdysozoa</taxon>
        <taxon>Arthropoda</taxon>
        <taxon>Hexapoda</taxon>
        <taxon>Insecta</taxon>
        <taxon>Pterygota</taxon>
        <taxon>Neoptera</taxon>
        <taxon>Paraneoptera</taxon>
        <taxon>Psocodea</taxon>
        <taxon>Troctomorpha</taxon>
        <taxon>Phthiraptera</taxon>
        <taxon>Amblycera</taxon>
        <taxon>Menoponidae</taxon>
        <taxon>Menopon</taxon>
    </lineage>
</organism>
<sequence length="481" mass="54388">MKHLLIGALLVLTVYGAILPPPWADPARNKCATQAGGWLLLYWPKDGKCYRIFERGSPCPPTMELSPTHDSQEKIVGECKCPPRTAQNATVDVCYPIYSRGPCERGYYFAPVSSSSNKRIGHCLKIQQCRQNEVFWPITNECFPKYSRGPCPEGQLITVNKDTLIAECQCSKLGPLSKYYWPPTKTCHQFYTKGPCLEKGTLFLPGPTCGCHQFLPNFDPETKRCYEIGGRGPCKLGQLFTLNPSTMKASCICKPEHIQWFDGQCYRPFTRGPCGANQILLHNSTCRDIPCSKGKLYFPEDDSCHRVGVRGPCGKGQLVLFEQSVKPSVEGISYRGVCGCVGSSKCNETEELVEGRNIQNTVEEQTTESTPDSERNDKIDLSQIRICEKDEDPKFDSCYLLYTEGPCSRGEWLVPVRQGRGERQLHRFGTEYERSIYEQVKHKIRVRCDCKPGYTKDKRNNTCRIPLITLAQFLNGKDFFR</sequence>
<name>A0AAW2HT01_9NEOP</name>
<protein>
    <recommendedName>
        <fullName evidence="2">DUF4789 domain-containing protein</fullName>
    </recommendedName>
</protein>
<gene>
    <name evidence="3" type="ORF">PYX00_005642</name>
</gene>
<keyword evidence="1" id="KW-0732">Signal</keyword>
<feature type="domain" description="DUF4789" evidence="2">
    <location>
        <begin position="58"/>
        <end position="132"/>
    </location>
</feature>
<dbReference type="EMBL" id="JARGDH010000003">
    <property type="protein sequence ID" value="KAL0272806.1"/>
    <property type="molecule type" value="Genomic_DNA"/>
</dbReference>
<accession>A0AAW2HT01</accession>
<proteinExistence type="predicted"/>
<comment type="caution">
    <text evidence="3">The sequence shown here is derived from an EMBL/GenBank/DDBJ whole genome shotgun (WGS) entry which is preliminary data.</text>
</comment>
<feature type="signal peptide" evidence="1">
    <location>
        <begin position="1"/>
        <end position="16"/>
    </location>
</feature>
<dbReference type="PANTHER" id="PTHR21177:SF7">
    <property type="entry name" value="GH11627P"/>
    <property type="match status" value="1"/>
</dbReference>
<dbReference type="Pfam" id="PF16033">
    <property type="entry name" value="DUF4789"/>
    <property type="match status" value="1"/>
</dbReference>
<evidence type="ECO:0000256" key="1">
    <source>
        <dbReference type="SAM" id="SignalP"/>
    </source>
</evidence>
<evidence type="ECO:0000259" key="2">
    <source>
        <dbReference type="Pfam" id="PF16033"/>
    </source>
</evidence>
<reference evidence="3" key="1">
    <citation type="journal article" date="2024" name="Gigascience">
        <title>Chromosome-level genome of the poultry shaft louse Menopon gallinae provides insight into the host-switching and adaptive evolution of parasitic lice.</title>
        <authorList>
            <person name="Xu Y."/>
            <person name="Ma L."/>
            <person name="Liu S."/>
            <person name="Liang Y."/>
            <person name="Liu Q."/>
            <person name="He Z."/>
            <person name="Tian L."/>
            <person name="Duan Y."/>
            <person name="Cai W."/>
            <person name="Li H."/>
            <person name="Song F."/>
        </authorList>
    </citation>
    <scope>NUCLEOTIDE SEQUENCE</scope>
    <source>
        <strain evidence="3">Cailab_2023a</strain>
    </source>
</reference>
<dbReference type="EMBL" id="JARGDH010000003">
    <property type="protein sequence ID" value="KAL0272808.1"/>
    <property type="molecule type" value="Genomic_DNA"/>
</dbReference>
<dbReference type="InterPro" id="IPR031993">
    <property type="entry name" value="DUF4789"/>
</dbReference>
<evidence type="ECO:0000313" key="3">
    <source>
        <dbReference type="EMBL" id="KAL0272806.1"/>
    </source>
</evidence>
<feature type="chain" id="PRO_5044477018" description="DUF4789 domain-containing protein" evidence="1">
    <location>
        <begin position="17"/>
        <end position="481"/>
    </location>
</feature>
<dbReference type="PANTHER" id="PTHR21177">
    <property type="entry name" value="IP06524P-RELATED"/>
    <property type="match status" value="1"/>
</dbReference>
<dbReference type="AlphaFoldDB" id="A0AAW2HT01"/>